<accession>A0A162KTX8</accession>
<dbReference type="PATRIC" id="fig|1538.10.peg.1878"/>
<dbReference type="EMBL" id="LITT01000023">
    <property type="protein sequence ID" value="OAA86882.1"/>
    <property type="molecule type" value="Genomic_DNA"/>
</dbReference>
<dbReference type="AlphaFoldDB" id="A0A162KTX8"/>
<dbReference type="InterPro" id="IPR002829">
    <property type="entry name" value="DUF116"/>
</dbReference>
<reference evidence="1 2" key="1">
    <citation type="journal article" date="2015" name="Biotechnol. Bioeng.">
        <title>Genome sequence and phenotypic characterization of Caulobacter segnis.</title>
        <authorList>
            <person name="Patel S."/>
            <person name="Fletcher B."/>
            <person name="Scott D.C."/>
            <person name="Ely B."/>
        </authorList>
    </citation>
    <scope>NUCLEOTIDE SEQUENCE [LARGE SCALE GENOMIC DNA]</scope>
    <source>
        <strain evidence="1 2">ERI-2</strain>
    </source>
</reference>
<dbReference type="Pfam" id="PF01976">
    <property type="entry name" value="DUF116"/>
    <property type="match status" value="1"/>
</dbReference>
<dbReference type="RefSeq" id="WP_063555704.1">
    <property type="nucleotide sequence ID" value="NZ_LITT01000023.1"/>
</dbReference>
<comment type="caution">
    <text evidence="1">The sequence shown here is derived from an EMBL/GenBank/DDBJ whole genome shotgun (WGS) entry which is preliminary data.</text>
</comment>
<evidence type="ECO:0000313" key="1">
    <source>
        <dbReference type="EMBL" id="OAA86882.1"/>
    </source>
</evidence>
<sequence>MENCITYFLRDKSKNSNEYYKRISNFSNEVMEKIEIEANNIIEDFINFIKNNSIEELRSREEYELEFLIIGVLWRTYIAQALKADRLSLNVLKFLFNLRTKSKFLRRSADNLRGRLACKYLLKKEAEPSSVSYDESNFEKLLLWLTASGEFKYECRRMNTWLLFLKNSSEEYIIKVNKCAFKISLWFEKRSMEVLGVYTPNVQKFLNTNYRYYGIREDNVLCGRKEVEYHLNMVGAEILSKAFRKLFVKTKERKVLLPACICLKPEGVCKRKKAKDGFLCGNCSKSCRVNGFTKLGKSHNFQVLIVPHETDAFSNAKNIKYGDVGVVGVACVLNLIEGGLKARNLNLVPQCVILDYCGCKSHWDSNGIQTDVNCKKLFEILQIAENM</sequence>
<organism evidence="1 2">
    <name type="scientific">Clostridium ljungdahlii</name>
    <dbReference type="NCBI Taxonomy" id="1538"/>
    <lineage>
        <taxon>Bacteria</taxon>
        <taxon>Bacillati</taxon>
        <taxon>Bacillota</taxon>
        <taxon>Clostridia</taxon>
        <taxon>Eubacteriales</taxon>
        <taxon>Clostridiaceae</taxon>
        <taxon>Clostridium</taxon>
    </lineage>
</organism>
<evidence type="ECO:0008006" key="3">
    <source>
        <dbReference type="Google" id="ProtNLM"/>
    </source>
</evidence>
<protein>
    <recommendedName>
        <fullName evidence="3">DUF116 domain-containing protein</fullName>
    </recommendedName>
</protein>
<name>A0A162KTX8_9CLOT</name>
<gene>
    <name evidence="1" type="ORF">WY13_02276</name>
</gene>
<dbReference type="OrthoDB" id="2521404at2"/>
<proteinExistence type="predicted"/>
<evidence type="ECO:0000313" key="2">
    <source>
        <dbReference type="Proteomes" id="UP000077407"/>
    </source>
</evidence>
<dbReference type="Proteomes" id="UP000077407">
    <property type="component" value="Unassembled WGS sequence"/>
</dbReference>